<dbReference type="InterPro" id="IPR036773">
    <property type="entry name" value="TB_dom_sf"/>
</dbReference>
<dbReference type="CDD" id="cd00104">
    <property type="entry name" value="KAZAL_FS"/>
    <property type="match status" value="2"/>
</dbReference>
<dbReference type="SMART" id="SM00274">
    <property type="entry name" value="FOLN"/>
    <property type="match status" value="3"/>
</dbReference>
<evidence type="ECO:0000259" key="6">
    <source>
        <dbReference type="PROSITE" id="PS51465"/>
    </source>
</evidence>
<dbReference type="PROSITE" id="PS51465">
    <property type="entry name" value="KAZAL_2"/>
    <property type="match status" value="2"/>
</dbReference>
<keyword evidence="3" id="KW-1015">Disulfide bond</keyword>
<sequence>MSQEQCCQVQLSYHPFTYWTPDNLQFSELVRAHAIYGGVPGCVSCRTSCKNVRCGPSKTCRMRGNQPRCICSPDCTPPVRFRRYRGKICGSDGQEYRNYCSLLKHNCRHRKSVSIAYFGSCKNSCKNVKCYGLGKRCLEDRTTLPHCVYCNQRCEGSVRNSRVLCDEYGNTHQSFCHLIAAACRLGQSIRLAYYGRCRGNATCNNTVCPVGKSCLTNPRDGSPVCYACNRLCDHAPSIRVCGTDNRSYKNYCQLSAQACSQGTFIKAKHAGNCQSRREGRQGVTWQPRRHRTADSIAGSDETKRGIL</sequence>
<dbReference type="EMBL" id="CAHIKZ030002678">
    <property type="protein sequence ID" value="CAE1290657.1"/>
    <property type="molecule type" value="Genomic_DNA"/>
</dbReference>
<keyword evidence="8" id="KW-1185">Reference proteome</keyword>
<evidence type="ECO:0000256" key="2">
    <source>
        <dbReference type="ARBA" id="ARBA00022737"/>
    </source>
</evidence>
<dbReference type="Pfam" id="PF07648">
    <property type="entry name" value="Kazal_2"/>
    <property type="match status" value="3"/>
</dbReference>
<dbReference type="Gene3D" id="3.30.60.30">
    <property type="match status" value="3"/>
</dbReference>
<dbReference type="Gene3D" id="3.90.290.10">
    <property type="entry name" value="TGF-beta binding (TB) domain"/>
    <property type="match status" value="1"/>
</dbReference>
<organism evidence="7 8">
    <name type="scientific">Acanthosepion pharaonis</name>
    <name type="common">Pharaoh cuttlefish</name>
    <name type="synonym">Sepia pharaonis</name>
    <dbReference type="NCBI Taxonomy" id="158019"/>
    <lineage>
        <taxon>Eukaryota</taxon>
        <taxon>Metazoa</taxon>
        <taxon>Spiralia</taxon>
        <taxon>Lophotrochozoa</taxon>
        <taxon>Mollusca</taxon>
        <taxon>Cephalopoda</taxon>
        <taxon>Coleoidea</taxon>
        <taxon>Decapodiformes</taxon>
        <taxon>Sepiida</taxon>
        <taxon>Sepiina</taxon>
        <taxon>Sepiidae</taxon>
        <taxon>Acanthosepion</taxon>
    </lineage>
</organism>
<dbReference type="SMART" id="SM00280">
    <property type="entry name" value="KAZAL"/>
    <property type="match status" value="3"/>
</dbReference>
<feature type="domain" description="Kazal-like" evidence="6">
    <location>
        <begin position="70"/>
        <end position="123"/>
    </location>
</feature>
<dbReference type="AlphaFoldDB" id="A0A812D9J3"/>
<dbReference type="InterPro" id="IPR003645">
    <property type="entry name" value="Fol_N"/>
</dbReference>
<dbReference type="InterPro" id="IPR036058">
    <property type="entry name" value="Kazal_dom_sf"/>
</dbReference>
<evidence type="ECO:0000256" key="3">
    <source>
        <dbReference type="ARBA" id="ARBA00023157"/>
    </source>
</evidence>
<evidence type="ECO:0000256" key="4">
    <source>
        <dbReference type="ARBA" id="ARBA00023180"/>
    </source>
</evidence>
<evidence type="ECO:0000313" key="8">
    <source>
        <dbReference type="Proteomes" id="UP000597762"/>
    </source>
</evidence>
<protein>
    <submittedName>
        <fullName evidence="7">FST</fullName>
    </submittedName>
</protein>
<dbReference type="InterPro" id="IPR002350">
    <property type="entry name" value="Kazal_dom"/>
</dbReference>
<comment type="caution">
    <text evidence="7">The sequence shown here is derived from an EMBL/GenBank/DDBJ whole genome shotgun (WGS) entry which is preliminary data.</text>
</comment>
<accession>A0A812D9J3</accession>
<reference evidence="7" key="1">
    <citation type="submission" date="2021-01" db="EMBL/GenBank/DDBJ databases">
        <authorList>
            <person name="Li R."/>
            <person name="Bekaert M."/>
        </authorList>
    </citation>
    <scope>NUCLEOTIDE SEQUENCE</scope>
    <source>
        <strain evidence="7">Farmed</strain>
    </source>
</reference>
<keyword evidence="2" id="KW-0677">Repeat</keyword>
<name>A0A812D9J3_ACAPH</name>
<keyword evidence="4" id="KW-0325">Glycoprotein</keyword>
<dbReference type="GO" id="GO:0005518">
    <property type="term" value="F:collagen binding"/>
    <property type="evidence" value="ECO:0007669"/>
    <property type="project" value="TreeGrafter"/>
</dbReference>
<dbReference type="GO" id="GO:0050840">
    <property type="term" value="F:extracellular matrix binding"/>
    <property type="evidence" value="ECO:0007669"/>
    <property type="project" value="TreeGrafter"/>
</dbReference>
<dbReference type="SUPFAM" id="SSF100895">
    <property type="entry name" value="Kazal-type serine protease inhibitors"/>
    <property type="match status" value="3"/>
</dbReference>
<dbReference type="PANTHER" id="PTHR13866:SF29">
    <property type="entry name" value="FOLLISTATIN"/>
    <property type="match status" value="1"/>
</dbReference>
<feature type="domain" description="Kazal-like" evidence="6">
    <location>
        <begin position="227"/>
        <end position="275"/>
    </location>
</feature>
<evidence type="ECO:0000256" key="5">
    <source>
        <dbReference type="SAM" id="MobiDB-lite"/>
    </source>
</evidence>
<dbReference type="PANTHER" id="PTHR13866">
    <property type="entry name" value="SPARC OSTEONECTIN"/>
    <property type="match status" value="1"/>
</dbReference>
<feature type="region of interest" description="Disordered" evidence="5">
    <location>
        <begin position="278"/>
        <end position="307"/>
    </location>
</feature>
<keyword evidence="1" id="KW-0732">Signal</keyword>
<proteinExistence type="predicted"/>
<evidence type="ECO:0000313" key="7">
    <source>
        <dbReference type="EMBL" id="CAE1290657.1"/>
    </source>
</evidence>
<gene>
    <name evidence="7" type="ORF">SPHA_48327</name>
</gene>
<dbReference type="OrthoDB" id="6614329at2759"/>
<dbReference type="GO" id="GO:0005509">
    <property type="term" value="F:calcium ion binding"/>
    <property type="evidence" value="ECO:0007669"/>
    <property type="project" value="TreeGrafter"/>
</dbReference>
<dbReference type="Proteomes" id="UP000597762">
    <property type="component" value="Unassembled WGS sequence"/>
</dbReference>
<dbReference type="GO" id="GO:0005615">
    <property type="term" value="C:extracellular space"/>
    <property type="evidence" value="ECO:0007669"/>
    <property type="project" value="TreeGrafter"/>
</dbReference>
<evidence type="ECO:0000256" key="1">
    <source>
        <dbReference type="ARBA" id="ARBA00022729"/>
    </source>
</evidence>